<sequence>MAYETRDEKRRIKSSINPSSSFSISKPLLDQHILQRSAAYHAFFDYVKLIARHLYYHLPPAAELSPATRLSTILHTSTALPASPPIMTSRPSNPPTGSDNTASTGGGNTNGRVNGGNRQTGGSASDGTLDRQQVAAVSTSSLQLADASETQDVDLARLSEYPATDGNDGGSNS</sequence>
<dbReference type="Proteomes" id="UP000244855">
    <property type="component" value="Unassembled WGS sequence"/>
</dbReference>
<evidence type="ECO:0000256" key="1">
    <source>
        <dbReference type="SAM" id="MobiDB-lite"/>
    </source>
</evidence>
<keyword evidence="3" id="KW-1185">Reference proteome</keyword>
<proteinExistence type="predicted"/>
<gene>
    <name evidence="2" type="ORF">DM02DRAFT_678230</name>
</gene>
<reference evidence="2 3" key="1">
    <citation type="journal article" date="2018" name="Sci. Rep.">
        <title>Comparative genomics provides insights into the lifestyle and reveals functional heterogeneity of dark septate endophytic fungi.</title>
        <authorList>
            <person name="Knapp D.G."/>
            <person name="Nemeth J.B."/>
            <person name="Barry K."/>
            <person name="Hainaut M."/>
            <person name="Henrissat B."/>
            <person name="Johnson J."/>
            <person name="Kuo A."/>
            <person name="Lim J.H.P."/>
            <person name="Lipzen A."/>
            <person name="Nolan M."/>
            <person name="Ohm R.A."/>
            <person name="Tamas L."/>
            <person name="Grigoriev I.V."/>
            <person name="Spatafora J.W."/>
            <person name="Nagy L.G."/>
            <person name="Kovacs G.M."/>
        </authorList>
    </citation>
    <scope>NUCLEOTIDE SEQUENCE [LARGE SCALE GENOMIC DNA]</scope>
    <source>
        <strain evidence="2 3">DSE2036</strain>
    </source>
</reference>
<accession>A0A2V1CZI3</accession>
<dbReference type="EMBL" id="KZ805949">
    <property type="protein sequence ID" value="PVH91136.1"/>
    <property type="molecule type" value="Genomic_DNA"/>
</dbReference>
<organism evidence="2 3">
    <name type="scientific">Periconia macrospinosa</name>
    <dbReference type="NCBI Taxonomy" id="97972"/>
    <lineage>
        <taxon>Eukaryota</taxon>
        <taxon>Fungi</taxon>
        <taxon>Dikarya</taxon>
        <taxon>Ascomycota</taxon>
        <taxon>Pezizomycotina</taxon>
        <taxon>Dothideomycetes</taxon>
        <taxon>Pleosporomycetidae</taxon>
        <taxon>Pleosporales</taxon>
        <taxon>Massarineae</taxon>
        <taxon>Periconiaceae</taxon>
        <taxon>Periconia</taxon>
    </lineage>
</organism>
<feature type="region of interest" description="Disordered" evidence="1">
    <location>
        <begin position="1"/>
        <end position="20"/>
    </location>
</feature>
<feature type="compositionally biased region" description="Basic and acidic residues" evidence="1">
    <location>
        <begin position="1"/>
        <end position="10"/>
    </location>
</feature>
<evidence type="ECO:0000313" key="2">
    <source>
        <dbReference type="EMBL" id="PVH91136.1"/>
    </source>
</evidence>
<protein>
    <submittedName>
        <fullName evidence="2">Uncharacterized protein</fullName>
    </submittedName>
</protein>
<feature type="compositionally biased region" description="Low complexity" evidence="1">
    <location>
        <begin position="110"/>
        <end position="122"/>
    </location>
</feature>
<name>A0A2V1CZI3_9PLEO</name>
<feature type="region of interest" description="Disordered" evidence="1">
    <location>
        <begin position="79"/>
        <end position="173"/>
    </location>
</feature>
<evidence type="ECO:0000313" key="3">
    <source>
        <dbReference type="Proteomes" id="UP000244855"/>
    </source>
</evidence>
<dbReference type="AlphaFoldDB" id="A0A2V1CZI3"/>